<evidence type="ECO:0000313" key="2">
    <source>
        <dbReference type="EMBL" id="KAA6410871.1"/>
    </source>
</evidence>
<dbReference type="Proteomes" id="UP000324767">
    <property type="component" value="Unassembled WGS sequence"/>
</dbReference>
<dbReference type="AlphaFoldDB" id="A0A5M8PMV2"/>
<comment type="caution">
    <text evidence="2">The sequence shown here is derived from an EMBL/GenBank/DDBJ whole genome shotgun (WGS) entry which is preliminary data.</text>
</comment>
<organism evidence="2 3">
    <name type="scientific">Lasallia pustulata</name>
    <dbReference type="NCBI Taxonomy" id="136370"/>
    <lineage>
        <taxon>Eukaryota</taxon>
        <taxon>Fungi</taxon>
        <taxon>Dikarya</taxon>
        <taxon>Ascomycota</taxon>
        <taxon>Pezizomycotina</taxon>
        <taxon>Lecanoromycetes</taxon>
        <taxon>OSLEUM clade</taxon>
        <taxon>Umbilicariomycetidae</taxon>
        <taxon>Umbilicariales</taxon>
        <taxon>Umbilicariaceae</taxon>
        <taxon>Lasallia</taxon>
    </lineage>
</organism>
<feature type="region of interest" description="Disordered" evidence="1">
    <location>
        <begin position="1"/>
        <end position="23"/>
    </location>
</feature>
<reference evidence="2 3" key="1">
    <citation type="submission" date="2019-09" db="EMBL/GenBank/DDBJ databases">
        <title>The hologenome of the rock-dwelling lichen Lasallia pustulata.</title>
        <authorList>
            <person name="Greshake Tzovaras B."/>
            <person name="Segers F."/>
            <person name="Bicker A."/>
            <person name="Dal Grande F."/>
            <person name="Otte J."/>
            <person name="Hankeln T."/>
            <person name="Schmitt I."/>
            <person name="Ebersberger I."/>
        </authorList>
    </citation>
    <scope>NUCLEOTIDE SEQUENCE [LARGE SCALE GENOMIC DNA]</scope>
    <source>
        <strain evidence="2">A1-1</strain>
    </source>
</reference>
<protein>
    <submittedName>
        <fullName evidence="2">Uncharacterized protein</fullName>
    </submittedName>
</protein>
<sequence>MADARDKVAREMSPASFSGTSSDELQLSPAVQIYLQEVDEHRKFLCREHEETHNRTQVTRAYVGTWSKDWDLMDSAEVQSTCRSKL</sequence>
<evidence type="ECO:0000313" key="3">
    <source>
        <dbReference type="Proteomes" id="UP000324767"/>
    </source>
</evidence>
<proteinExistence type="predicted"/>
<gene>
    <name evidence="2" type="ORF">FRX48_05181</name>
</gene>
<feature type="compositionally biased region" description="Basic and acidic residues" evidence="1">
    <location>
        <begin position="1"/>
        <end position="10"/>
    </location>
</feature>
<evidence type="ECO:0000256" key="1">
    <source>
        <dbReference type="SAM" id="MobiDB-lite"/>
    </source>
</evidence>
<name>A0A5M8PMV2_9LECA</name>
<accession>A0A5M8PMV2</accession>
<dbReference type="EMBL" id="VXIT01000008">
    <property type="protein sequence ID" value="KAA6410871.1"/>
    <property type="molecule type" value="Genomic_DNA"/>
</dbReference>